<evidence type="ECO:0000256" key="1">
    <source>
        <dbReference type="SAM" id="MobiDB-lite"/>
    </source>
</evidence>
<reference evidence="2 3" key="1">
    <citation type="submission" date="2021-06" db="EMBL/GenBank/DDBJ databases">
        <authorList>
            <person name="Palmer J.M."/>
        </authorList>
    </citation>
    <scope>NUCLEOTIDE SEQUENCE [LARGE SCALE GENOMIC DNA]</scope>
    <source>
        <strain evidence="2 3">CL_MEX2019</strain>
        <tissue evidence="2">Muscle</tissue>
    </source>
</reference>
<dbReference type="Proteomes" id="UP001352852">
    <property type="component" value="Unassembled WGS sequence"/>
</dbReference>
<feature type="region of interest" description="Disordered" evidence="1">
    <location>
        <begin position="78"/>
        <end position="101"/>
    </location>
</feature>
<organism evidence="2 3">
    <name type="scientific">Characodon lateralis</name>
    <dbReference type="NCBI Taxonomy" id="208331"/>
    <lineage>
        <taxon>Eukaryota</taxon>
        <taxon>Metazoa</taxon>
        <taxon>Chordata</taxon>
        <taxon>Craniata</taxon>
        <taxon>Vertebrata</taxon>
        <taxon>Euteleostomi</taxon>
        <taxon>Actinopterygii</taxon>
        <taxon>Neopterygii</taxon>
        <taxon>Teleostei</taxon>
        <taxon>Neoteleostei</taxon>
        <taxon>Acanthomorphata</taxon>
        <taxon>Ovalentaria</taxon>
        <taxon>Atherinomorphae</taxon>
        <taxon>Cyprinodontiformes</taxon>
        <taxon>Goodeidae</taxon>
        <taxon>Characodon</taxon>
    </lineage>
</organism>
<comment type="caution">
    <text evidence="2">The sequence shown here is derived from an EMBL/GenBank/DDBJ whole genome shotgun (WGS) entry which is preliminary data.</text>
</comment>
<evidence type="ECO:0000313" key="2">
    <source>
        <dbReference type="EMBL" id="MED6282019.1"/>
    </source>
</evidence>
<sequence>MVVVASCYSSDFCQWYRCTEQSDWNNEEGGHLKFILDQQLVQTWTQFVTFYCCLGPKRRQEVGRTIFRYLKMTNKLKHGEHSKNQEPCRIPVPEQGTTTEE</sequence>
<evidence type="ECO:0000313" key="3">
    <source>
        <dbReference type="Proteomes" id="UP001352852"/>
    </source>
</evidence>
<proteinExistence type="predicted"/>
<accession>A0ABU7E453</accession>
<gene>
    <name evidence="2" type="ORF">CHARACLAT_027686</name>
</gene>
<protein>
    <submittedName>
        <fullName evidence="2">Uncharacterized protein</fullName>
    </submittedName>
</protein>
<name>A0ABU7E453_9TELE</name>
<dbReference type="EMBL" id="JAHUTJ010044529">
    <property type="protein sequence ID" value="MED6282019.1"/>
    <property type="molecule type" value="Genomic_DNA"/>
</dbReference>
<keyword evidence="3" id="KW-1185">Reference proteome</keyword>